<dbReference type="InterPro" id="IPR036566">
    <property type="entry name" value="PYNP-like_C_sf"/>
</dbReference>
<evidence type="ECO:0000313" key="3">
    <source>
        <dbReference type="EMBL" id="MBB6690368.1"/>
    </source>
</evidence>
<accession>A0A841TTF4</accession>
<keyword evidence="1" id="KW-0808">Transferase</keyword>
<proteinExistence type="predicted"/>
<name>A0A841TTF4_9BACL</name>
<dbReference type="SMART" id="SM00941">
    <property type="entry name" value="PYNP_C"/>
    <property type="match status" value="1"/>
</dbReference>
<gene>
    <name evidence="3" type="primary">deoA</name>
    <name evidence="3" type="ORF">H7B90_03040</name>
</gene>
<dbReference type="PANTHER" id="PTHR10515">
    <property type="entry name" value="THYMIDINE PHOSPHORYLASE"/>
    <property type="match status" value="1"/>
</dbReference>
<dbReference type="GO" id="GO:0006206">
    <property type="term" value="P:pyrimidine nucleobase metabolic process"/>
    <property type="evidence" value="ECO:0007669"/>
    <property type="project" value="InterPro"/>
</dbReference>
<dbReference type="AlphaFoldDB" id="A0A841TTF4"/>
<feature type="non-terminal residue" evidence="3">
    <location>
        <position position="1"/>
    </location>
</feature>
<evidence type="ECO:0000259" key="2">
    <source>
        <dbReference type="SMART" id="SM00941"/>
    </source>
</evidence>
<dbReference type="Pfam" id="PF07831">
    <property type="entry name" value="PYNP_C"/>
    <property type="match status" value="1"/>
</dbReference>
<protein>
    <submittedName>
        <fullName evidence="3">Pyrimidine-nucleoside phosphorylase</fullName>
    </submittedName>
</protein>
<feature type="domain" description="Pyrimidine nucleoside phosphorylase C-terminal" evidence="2">
    <location>
        <begin position="20"/>
        <end position="95"/>
    </location>
</feature>
<dbReference type="PANTHER" id="PTHR10515:SF0">
    <property type="entry name" value="THYMIDINE PHOSPHORYLASE"/>
    <property type="match status" value="1"/>
</dbReference>
<dbReference type="EMBL" id="JACJVR010000008">
    <property type="protein sequence ID" value="MBB6690368.1"/>
    <property type="molecule type" value="Genomic_DNA"/>
</dbReference>
<dbReference type="SUPFAM" id="SSF54680">
    <property type="entry name" value="Pyrimidine nucleoside phosphorylase C-terminal domain"/>
    <property type="match status" value="1"/>
</dbReference>
<sequence>PELLPQAAARVTVAAAADGYVHGIDAEEIGVAAMRLGAGRAAKDDEIDYAVGIELLAKRGDRVRRGDAIAILHARADDGAAAEAREQVLGAYAFGAEPPAAQPLVYAVVSKDGVRR</sequence>
<evidence type="ECO:0000256" key="1">
    <source>
        <dbReference type="ARBA" id="ARBA00022679"/>
    </source>
</evidence>
<dbReference type="GO" id="GO:0005829">
    <property type="term" value="C:cytosol"/>
    <property type="evidence" value="ECO:0007669"/>
    <property type="project" value="TreeGrafter"/>
</dbReference>
<evidence type="ECO:0000313" key="4">
    <source>
        <dbReference type="Proteomes" id="UP000553776"/>
    </source>
</evidence>
<comment type="caution">
    <text evidence="3">The sequence shown here is derived from an EMBL/GenBank/DDBJ whole genome shotgun (WGS) entry which is preliminary data.</text>
</comment>
<organism evidence="3 4">
    <name type="scientific">Cohnella xylanilytica</name>
    <dbReference type="NCBI Taxonomy" id="557555"/>
    <lineage>
        <taxon>Bacteria</taxon>
        <taxon>Bacillati</taxon>
        <taxon>Bacillota</taxon>
        <taxon>Bacilli</taxon>
        <taxon>Bacillales</taxon>
        <taxon>Paenibacillaceae</taxon>
        <taxon>Cohnella</taxon>
    </lineage>
</organism>
<dbReference type="InterPro" id="IPR013102">
    <property type="entry name" value="PYNP_C"/>
</dbReference>
<reference evidence="3 4" key="1">
    <citation type="submission" date="2020-08" db="EMBL/GenBank/DDBJ databases">
        <title>Cohnella phylogeny.</title>
        <authorList>
            <person name="Dunlap C."/>
        </authorList>
    </citation>
    <scope>NUCLEOTIDE SEQUENCE [LARGE SCALE GENOMIC DNA]</scope>
    <source>
        <strain evidence="3 4">DSM 25239</strain>
    </source>
</reference>
<keyword evidence="4" id="KW-1185">Reference proteome</keyword>
<dbReference type="InterPro" id="IPR000053">
    <property type="entry name" value="Thymidine/pyrmidine_PPase"/>
</dbReference>
<dbReference type="GO" id="GO:0006213">
    <property type="term" value="P:pyrimidine nucleoside metabolic process"/>
    <property type="evidence" value="ECO:0007669"/>
    <property type="project" value="InterPro"/>
</dbReference>
<dbReference type="GO" id="GO:0009032">
    <property type="term" value="F:thymidine phosphorylase activity"/>
    <property type="evidence" value="ECO:0007669"/>
    <property type="project" value="TreeGrafter"/>
</dbReference>
<dbReference type="Proteomes" id="UP000553776">
    <property type="component" value="Unassembled WGS sequence"/>
</dbReference>
<dbReference type="GO" id="GO:0004645">
    <property type="term" value="F:1,4-alpha-oligoglucan phosphorylase activity"/>
    <property type="evidence" value="ECO:0007669"/>
    <property type="project" value="InterPro"/>
</dbReference>
<dbReference type="Gene3D" id="3.90.1170.30">
    <property type="entry name" value="Pyrimidine nucleoside phosphorylase-like, C-terminal domain"/>
    <property type="match status" value="1"/>
</dbReference>